<dbReference type="EC" id="1.5.1.-" evidence="5"/>
<dbReference type="RefSeq" id="WP_331846790.1">
    <property type="nucleotide sequence ID" value="NZ_JAZHPZ010000005.1"/>
</dbReference>
<dbReference type="InterPro" id="IPR012349">
    <property type="entry name" value="Split_barrel_FMN-bd"/>
</dbReference>
<name>A0ABU7VUH3_9BACL</name>
<dbReference type="SUPFAM" id="SSF50475">
    <property type="entry name" value="FMN-binding split barrel"/>
    <property type="match status" value="1"/>
</dbReference>
<accession>A0ABU7VUH3</accession>
<dbReference type="PANTHER" id="PTHR43567:SF1">
    <property type="entry name" value="FLAVOREDOXIN"/>
    <property type="match status" value="1"/>
</dbReference>
<proteinExistence type="inferred from homology"/>
<dbReference type="InterPro" id="IPR052174">
    <property type="entry name" value="Flavoredoxin"/>
</dbReference>
<dbReference type="Proteomes" id="UP001306950">
    <property type="component" value="Unassembled WGS sequence"/>
</dbReference>
<evidence type="ECO:0000259" key="4">
    <source>
        <dbReference type="Pfam" id="PF01613"/>
    </source>
</evidence>
<evidence type="ECO:0000313" key="5">
    <source>
        <dbReference type="EMBL" id="MEF2966569.1"/>
    </source>
</evidence>
<organism evidence="5 6">
    <name type="scientific">Paenibacillus haidiansis</name>
    <dbReference type="NCBI Taxonomy" id="1574488"/>
    <lineage>
        <taxon>Bacteria</taxon>
        <taxon>Bacillati</taxon>
        <taxon>Bacillota</taxon>
        <taxon>Bacilli</taxon>
        <taxon>Bacillales</taxon>
        <taxon>Paenibacillaceae</taxon>
        <taxon>Paenibacillus</taxon>
    </lineage>
</organism>
<protein>
    <submittedName>
        <fullName evidence="5">Flavin reductase family protein</fullName>
        <ecNumber evidence="5">1.5.1.-</ecNumber>
    </submittedName>
</protein>
<reference evidence="5 6" key="1">
    <citation type="submission" date="2024-02" db="EMBL/GenBank/DDBJ databases">
        <title>A nitrogen-fixing paenibacillus bacterium.</title>
        <authorList>
            <person name="Zhang W.L."/>
            <person name="Chen S.F."/>
        </authorList>
    </citation>
    <scope>NUCLEOTIDE SEQUENCE [LARGE SCALE GENOMIC DNA]</scope>
    <source>
        <strain evidence="5 6">M1</strain>
    </source>
</reference>
<keyword evidence="2" id="KW-0285">Flavoprotein</keyword>
<keyword evidence="5" id="KW-0560">Oxidoreductase</keyword>
<comment type="similarity">
    <text evidence="3">Belongs to the flavoredoxin family.</text>
</comment>
<evidence type="ECO:0000313" key="6">
    <source>
        <dbReference type="Proteomes" id="UP001306950"/>
    </source>
</evidence>
<dbReference type="Pfam" id="PF01613">
    <property type="entry name" value="Flavin_Reduct"/>
    <property type="match status" value="1"/>
</dbReference>
<evidence type="ECO:0000256" key="3">
    <source>
        <dbReference type="ARBA" id="ARBA00038054"/>
    </source>
</evidence>
<evidence type="ECO:0000256" key="1">
    <source>
        <dbReference type="ARBA" id="ARBA00001917"/>
    </source>
</evidence>
<feature type="domain" description="Flavin reductase like" evidence="4">
    <location>
        <begin position="12"/>
        <end position="157"/>
    </location>
</feature>
<dbReference type="GO" id="GO:0016491">
    <property type="term" value="F:oxidoreductase activity"/>
    <property type="evidence" value="ECO:0007669"/>
    <property type="project" value="UniProtKB-KW"/>
</dbReference>
<comment type="cofactor">
    <cofactor evidence="1">
        <name>FMN</name>
        <dbReference type="ChEBI" id="CHEBI:58210"/>
    </cofactor>
</comment>
<evidence type="ECO:0000256" key="2">
    <source>
        <dbReference type="ARBA" id="ARBA00022630"/>
    </source>
</evidence>
<dbReference type="EMBL" id="JAZHPZ010000005">
    <property type="protein sequence ID" value="MEF2966569.1"/>
    <property type="molecule type" value="Genomic_DNA"/>
</dbReference>
<comment type="caution">
    <text evidence="5">The sequence shown here is derived from an EMBL/GenBank/DDBJ whole genome shotgun (WGS) entry which is preliminary data.</text>
</comment>
<dbReference type="PANTHER" id="PTHR43567">
    <property type="entry name" value="FLAVOREDOXIN-RELATED-RELATED"/>
    <property type="match status" value="1"/>
</dbReference>
<keyword evidence="6" id="KW-1185">Reference proteome</keyword>
<dbReference type="Gene3D" id="2.30.110.10">
    <property type="entry name" value="Electron Transport, Fmn-binding Protein, Chain A"/>
    <property type="match status" value="1"/>
</dbReference>
<gene>
    <name evidence="5" type="ORF">V3851_12075</name>
</gene>
<dbReference type="InterPro" id="IPR002563">
    <property type="entry name" value="Flavin_Rdtase-like_dom"/>
</dbReference>
<sequence>MHKTIEPKIFYFGTPVVLISTLNENGTPNLAPMSSAWWLNQSCMLGMSGNSQTVTNLIRERDCVLNLPSAALVSSVDKLALTTGKKQVSEKKRNMGYEYVEDKFGRASLTASPAQLVKAPVVNECPVQLEAIVKNIHSFDEPSAIKAIEVEIIKTHIDESILVEGKKNYIDPEKWKPLIMSFCDFYSLGDKIHPSRLAKPFISQYDID</sequence>